<keyword evidence="7" id="KW-1185">Reference proteome</keyword>
<dbReference type="SUPFAM" id="SSF52151">
    <property type="entry name" value="FabD/lysophospholipase-like"/>
    <property type="match status" value="1"/>
</dbReference>
<dbReference type="Gene3D" id="3.30.70.250">
    <property type="entry name" value="Malonyl-CoA ACP transacylase, ACP-binding"/>
    <property type="match status" value="1"/>
</dbReference>
<gene>
    <name evidence="6" type="ORF">JOD17_001648</name>
</gene>
<dbReference type="InterPro" id="IPR004410">
    <property type="entry name" value="Malonyl_CoA-ACP_transAc_FabD"/>
</dbReference>
<dbReference type="InterPro" id="IPR016036">
    <property type="entry name" value="Malonyl_transacylase_ACP-bd"/>
</dbReference>
<accession>A0ABS2PAW1</accession>
<dbReference type="Gene3D" id="3.40.366.10">
    <property type="entry name" value="Malonyl-Coenzyme A Acyl Carrier Protein, domain 2"/>
    <property type="match status" value="1"/>
</dbReference>
<dbReference type="GO" id="GO:0004314">
    <property type="term" value="F:[acyl-carrier-protein] S-malonyltransferase activity"/>
    <property type="evidence" value="ECO:0007669"/>
    <property type="project" value="UniProtKB-EC"/>
</dbReference>
<evidence type="ECO:0000256" key="4">
    <source>
        <dbReference type="PIRNR" id="PIRNR000446"/>
    </source>
</evidence>
<evidence type="ECO:0000256" key="2">
    <source>
        <dbReference type="ARBA" id="ARBA00023315"/>
    </source>
</evidence>
<evidence type="ECO:0000313" key="6">
    <source>
        <dbReference type="EMBL" id="MBM7632554.1"/>
    </source>
</evidence>
<dbReference type="SMART" id="SM00827">
    <property type="entry name" value="PKS_AT"/>
    <property type="match status" value="1"/>
</dbReference>
<protein>
    <recommendedName>
        <fullName evidence="4">Malonyl CoA-acyl carrier protein transacylase</fullName>
        <ecNumber evidence="4">2.3.1.39</ecNumber>
    </recommendedName>
</protein>
<dbReference type="Pfam" id="PF00698">
    <property type="entry name" value="Acyl_transf_1"/>
    <property type="match status" value="1"/>
</dbReference>
<dbReference type="PIRSF" id="PIRSF000446">
    <property type="entry name" value="Mct"/>
    <property type="match status" value="1"/>
</dbReference>
<dbReference type="Proteomes" id="UP000741863">
    <property type="component" value="Unassembled WGS sequence"/>
</dbReference>
<evidence type="ECO:0000256" key="1">
    <source>
        <dbReference type="ARBA" id="ARBA00022679"/>
    </source>
</evidence>
<proteinExistence type="inferred from homology"/>
<dbReference type="EMBL" id="JAFBEC010000004">
    <property type="protein sequence ID" value="MBM7632554.1"/>
    <property type="molecule type" value="Genomic_DNA"/>
</dbReference>
<comment type="similarity">
    <text evidence="4">Belongs to the fabD family.</text>
</comment>
<comment type="caution">
    <text evidence="6">The sequence shown here is derived from an EMBL/GenBank/DDBJ whole genome shotgun (WGS) entry which is preliminary data.</text>
</comment>
<dbReference type="InterPro" id="IPR050858">
    <property type="entry name" value="Mal-CoA-ACP_Trans/PKS_FabD"/>
</dbReference>
<dbReference type="NCBIfam" id="TIGR00128">
    <property type="entry name" value="fabD"/>
    <property type="match status" value="1"/>
</dbReference>
<comment type="catalytic activity">
    <reaction evidence="3 4">
        <text>holo-[ACP] + malonyl-CoA = malonyl-[ACP] + CoA</text>
        <dbReference type="Rhea" id="RHEA:41792"/>
        <dbReference type="Rhea" id="RHEA-COMP:9623"/>
        <dbReference type="Rhea" id="RHEA-COMP:9685"/>
        <dbReference type="ChEBI" id="CHEBI:57287"/>
        <dbReference type="ChEBI" id="CHEBI:57384"/>
        <dbReference type="ChEBI" id="CHEBI:64479"/>
        <dbReference type="ChEBI" id="CHEBI:78449"/>
        <dbReference type="EC" id="2.3.1.39"/>
    </reaction>
</comment>
<dbReference type="PANTHER" id="PTHR42681:SF1">
    <property type="entry name" value="MALONYL-COA-ACYL CARRIER PROTEIN TRANSACYLASE, MITOCHONDRIAL"/>
    <property type="match status" value="1"/>
</dbReference>
<dbReference type="EC" id="2.3.1.39" evidence="4"/>
<evidence type="ECO:0000313" key="7">
    <source>
        <dbReference type="Proteomes" id="UP000741863"/>
    </source>
</evidence>
<sequence length="314" mass="33223">MRKFAFLFPGQGSQVIGMGLDAKQTNESSKNVVDVADRVLQFPLSKLMEEGPEEELKQTSNAQPALVTTSIATLQLVKGLNVTPSFVAGHSLGEYSALVAAGVLTFEDAVAVVRKRGQFMEAAVPNGTGTMAAVMGGTREDLKAVCEAVTAEGEAVQMANVNAPGQVVISGTTAGVKTVGERMKEKGAKRTIPLNVSGPFHSALMEPAANELEQALASIPFRDATVPVITNVSATSEQSGERLKAGLVKQMTSPVLWEDSIRYMIGEGVNTFVEVGSGQVLSGLVRKIDRKNVDVVSIHTKDDVDKLNALLQEV</sequence>
<dbReference type="InterPro" id="IPR024925">
    <property type="entry name" value="Malonyl_CoA-ACP_transAc"/>
</dbReference>
<dbReference type="InterPro" id="IPR001227">
    <property type="entry name" value="Ac_transferase_dom_sf"/>
</dbReference>
<feature type="domain" description="Malonyl-CoA:ACP transacylase (MAT)" evidence="5">
    <location>
        <begin position="7"/>
        <end position="303"/>
    </location>
</feature>
<dbReference type="InterPro" id="IPR016035">
    <property type="entry name" value="Acyl_Trfase/lysoPLipase"/>
</dbReference>
<evidence type="ECO:0000256" key="3">
    <source>
        <dbReference type="ARBA" id="ARBA00048462"/>
    </source>
</evidence>
<name>A0ABS2PAW1_9BACL</name>
<dbReference type="RefSeq" id="WP_204696856.1">
    <property type="nucleotide sequence ID" value="NZ_JAFBEC010000004.1"/>
</dbReference>
<keyword evidence="1 4" id="KW-0808">Transferase</keyword>
<reference evidence="6 7" key="1">
    <citation type="submission" date="2021-01" db="EMBL/GenBank/DDBJ databases">
        <title>Genomic Encyclopedia of Type Strains, Phase IV (KMG-IV): sequencing the most valuable type-strain genomes for metagenomic binning, comparative biology and taxonomic classification.</title>
        <authorList>
            <person name="Goeker M."/>
        </authorList>
    </citation>
    <scope>NUCLEOTIDE SEQUENCE [LARGE SCALE GENOMIC DNA]</scope>
    <source>
        <strain evidence="6 7">DSM 25540</strain>
    </source>
</reference>
<dbReference type="SUPFAM" id="SSF55048">
    <property type="entry name" value="Probable ACP-binding domain of malonyl-CoA ACP transacylase"/>
    <property type="match status" value="1"/>
</dbReference>
<organism evidence="6 7">
    <name type="scientific">Geomicrobium sediminis</name>
    <dbReference type="NCBI Taxonomy" id="1347788"/>
    <lineage>
        <taxon>Bacteria</taxon>
        <taxon>Bacillati</taxon>
        <taxon>Bacillota</taxon>
        <taxon>Bacilli</taxon>
        <taxon>Bacillales</taxon>
        <taxon>Geomicrobium</taxon>
    </lineage>
</organism>
<dbReference type="PANTHER" id="PTHR42681">
    <property type="entry name" value="MALONYL-COA-ACYL CARRIER PROTEIN TRANSACYLASE, MITOCHONDRIAL"/>
    <property type="match status" value="1"/>
</dbReference>
<dbReference type="InterPro" id="IPR014043">
    <property type="entry name" value="Acyl_transferase_dom"/>
</dbReference>
<keyword evidence="2 4" id="KW-0012">Acyltransferase</keyword>
<evidence type="ECO:0000259" key="5">
    <source>
        <dbReference type="SMART" id="SM00827"/>
    </source>
</evidence>